<protein>
    <submittedName>
        <fullName evidence="3">3',5'-cyclic adenosine monophosphate phosphodiesterase CpdA</fullName>
        <ecNumber evidence="3">3.1.4.53</ecNumber>
    </submittedName>
</protein>
<dbReference type="AlphaFoldDB" id="A0A644YG70"/>
<dbReference type="PANTHER" id="PTHR43143">
    <property type="entry name" value="METALLOPHOSPHOESTERASE, CALCINEURIN SUPERFAMILY"/>
    <property type="match status" value="1"/>
</dbReference>
<dbReference type="GO" id="GO:0004115">
    <property type="term" value="F:3',5'-cyclic-AMP phosphodiesterase activity"/>
    <property type="evidence" value="ECO:0007669"/>
    <property type="project" value="UniProtKB-EC"/>
</dbReference>
<feature type="transmembrane region" description="Helical" evidence="1">
    <location>
        <begin position="372"/>
        <end position="394"/>
    </location>
</feature>
<dbReference type="PANTHER" id="PTHR43143:SF1">
    <property type="entry name" value="SERINE_THREONINE-PROTEIN PHOSPHATASE CPPED1"/>
    <property type="match status" value="1"/>
</dbReference>
<dbReference type="EC" id="3.1.4.53" evidence="3"/>
<reference evidence="3" key="1">
    <citation type="submission" date="2019-08" db="EMBL/GenBank/DDBJ databases">
        <authorList>
            <person name="Kucharzyk K."/>
            <person name="Murdoch R.W."/>
            <person name="Higgins S."/>
            <person name="Loffler F."/>
        </authorList>
    </citation>
    <scope>NUCLEOTIDE SEQUENCE</scope>
</reference>
<evidence type="ECO:0000259" key="2">
    <source>
        <dbReference type="Pfam" id="PF00149"/>
    </source>
</evidence>
<dbReference type="InterPro" id="IPR051918">
    <property type="entry name" value="STPP_CPPED1"/>
</dbReference>
<dbReference type="InterPro" id="IPR029052">
    <property type="entry name" value="Metallo-depent_PP-like"/>
</dbReference>
<proteinExistence type="predicted"/>
<dbReference type="Pfam" id="PF00149">
    <property type="entry name" value="Metallophos"/>
    <property type="match status" value="1"/>
</dbReference>
<keyword evidence="1" id="KW-1133">Transmembrane helix</keyword>
<dbReference type="SUPFAM" id="SSF56300">
    <property type="entry name" value="Metallo-dependent phosphatases"/>
    <property type="match status" value="1"/>
</dbReference>
<name>A0A644YG70_9ZZZZ</name>
<keyword evidence="1" id="KW-0812">Transmembrane</keyword>
<evidence type="ECO:0000256" key="1">
    <source>
        <dbReference type="SAM" id="Phobius"/>
    </source>
</evidence>
<dbReference type="EMBL" id="VSSQ01004965">
    <property type="protein sequence ID" value="MPM27329.1"/>
    <property type="molecule type" value="Genomic_DNA"/>
</dbReference>
<organism evidence="3">
    <name type="scientific">bioreactor metagenome</name>
    <dbReference type="NCBI Taxonomy" id="1076179"/>
    <lineage>
        <taxon>unclassified sequences</taxon>
        <taxon>metagenomes</taxon>
        <taxon>ecological metagenomes</taxon>
    </lineage>
</organism>
<sequence length="427" mass="47799">MKGIQAGKAGDSLVIRALSPLPAVEITNKAAQQDVIIAIENINPDFYAARIGQGFSPARISVNTLEFALTINAGDTADIVPAMPSDTEDDNYVILGDSRDGYETFDTILSQVNAKNPVFVIDNGDLVYSGKPNQYRIFDEMVSGISSTLCTTLGNHDVRGSGRATYVKLYGPEYYSFDYGENHFIFLDSSRGFTQEQAIPDEQYAWFERDLQKAQGKRIYVVSHVPPTDPRAGIEPNEILAYTDKVKKEGGYIEQKLEAYADNENLDHGFISKKEAEKFETLLAKYHVTTAYFSHIHSYFDYEKSGVRYVISGGAGAELMTRNSYYHYLIAKAGAKDTLTMVQLPSPANLILQRYGATITLFAQAAYRENRAAVLLLKAGLYLLAALVLILLYLKFETRLAAFWVLMRDTGRYMGKRYKELFKLKQN</sequence>
<gene>
    <name evidence="3" type="primary">cpdA_50</name>
    <name evidence="3" type="ORF">SDC9_73839</name>
</gene>
<keyword evidence="3" id="KW-0378">Hydrolase</keyword>
<comment type="caution">
    <text evidence="3">The sequence shown here is derived from an EMBL/GenBank/DDBJ whole genome shotgun (WGS) entry which is preliminary data.</text>
</comment>
<feature type="domain" description="Calcineurin-like phosphoesterase" evidence="2">
    <location>
        <begin position="93"/>
        <end position="299"/>
    </location>
</feature>
<dbReference type="InterPro" id="IPR004843">
    <property type="entry name" value="Calcineurin-like_PHP"/>
</dbReference>
<dbReference type="Gene3D" id="3.60.21.10">
    <property type="match status" value="1"/>
</dbReference>
<accession>A0A644YG70</accession>
<keyword evidence="1" id="KW-0472">Membrane</keyword>
<evidence type="ECO:0000313" key="3">
    <source>
        <dbReference type="EMBL" id="MPM27329.1"/>
    </source>
</evidence>